<dbReference type="Proteomes" id="UP000738349">
    <property type="component" value="Unassembled WGS sequence"/>
</dbReference>
<name>A0A9P9F7Z8_9HYPO</name>
<protein>
    <submittedName>
        <fullName evidence="2">Uncharacterized protein</fullName>
    </submittedName>
</protein>
<dbReference type="EMBL" id="JAGMUV010000005">
    <property type="protein sequence ID" value="KAH7156385.1"/>
    <property type="molecule type" value="Genomic_DNA"/>
</dbReference>
<dbReference type="OrthoDB" id="3513895at2759"/>
<evidence type="ECO:0000256" key="1">
    <source>
        <dbReference type="SAM" id="MobiDB-lite"/>
    </source>
</evidence>
<feature type="compositionally biased region" description="Basic residues" evidence="1">
    <location>
        <begin position="10"/>
        <end position="22"/>
    </location>
</feature>
<reference evidence="2" key="1">
    <citation type="journal article" date="2021" name="Nat. Commun.">
        <title>Genetic determinants of endophytism in the Arabidopsis root mycobiome.</title>
        <authorList>
            <person name="Mesny F."/>
            <person name="Miyauchi S."/>
            <person name="Thiergart T."/>
            <person name="Pickel B."/>
            <person name="Atanasova L."/>
            <person name="Karlsson M."/>
            <person name="Huettel B."/>
            <person name="Barry K.W."/>
            <person name="Haridas S."/>
            <person name="Chen C."/>
            <person name="Bauer D."/>
            <person name="Andreopoulos W."/>
            <person name="Pangilinan J."/>
            <person name="LaButti K."/>
            <person name="Riley R."/>
            <person name="Lipzen A."/>
            <person name="Clum A."/>
            <person name="Drula E."/>
            <person name="Henrissat B."/>
            <person name="Kohler A."/>
            <person name="Grigoriev I.V."/>
            <person name="Martin F.M."/>
            <person name="Hacquard S."/>
        </authorList>
    </citation>
    <scope>NUCLEOTIDE SEQUENCE</scope>
    <source>
        <strain evidence="2">MPI-CAGE-AT-0147</strain>
    </source>
</reference>
<evidence type="ECO:0000313" key="3">
    <source>
        <dbReference type="Proteomes" id="UP000738349"/>
    </source>
</evidence>
<gene>
    <name evidence="2" type="ORF">EDB81DRAFT_388766</name>
</gene>
<dbReference type="AlphaFoldDB" id="A0A9P9F7Z8"/>
<evidence type="ECO:0000313" key="2">
    <source>
        <dbReference type="EMBL" id="KAH7156385.1"/>
    </source>
</evidence>
<feature type="region of interest" description="Disordered" evidence="1">
    <location>
        <begin position="1"/>
        <end position="30"/>
    </location>
</feature>
<keyword evidence="3" id="KW-1185">Reference proteome</keyword>
<accession>A0A9P9F7Z8</accession>
<comment type="caution">
    <text evidence="2">The sequence shown here is derived from an EMBL/GenBank/DDBJ whole genome shotgun (WGS) entry which is preliminary data.</text>
</comment>
<proteinExistence type="predicted"/>
<sequence length="68" mass="7637">MPDSDTVRPPAKRVLRPVHAPKSHVQPPTPKSEVIFALPGIIPDPESLRIRTIWVPQPFLEPDALKQQ</sequence>
<organism evidence="2 3">
    <name type="scientific">Dactylonectria macrodidyma</name>
    <dbReference type="NCBI Taxonomy" id="307937"/>
    <lineage>
        <taxon>Eukaryota</taxon>
        <taxon>Fungi</taxon>
        <taxon>Dikarya</taxon>
        <taxon>Ascomycota</taxon>
        <taxon>Pezizomycotina</taxon>
        <taxon>Sordariomycetes</taxon>
        <taxon>Hypocreomycetidae</taxon>
        <taxon>Hypocreales</taxon>
        <taxon>Nectriaceae</taxon>
        <taxon>Dactylonectria</taxon>
    </lineage>
</organism>